<evidence type="ECO:0000313" key="5">
    <source>
        <dbReference type="Proteomes" id="UP000054279"/>
    </source>
</evidence>
<dbReference type="OrthoDB" id="2966465at2759"/>
<evidence type="ECO:0000259" key="3">
    <source>
        <dbReference type="Pfam" id="PF13359"/>
    </source>
</evidence>
<feature type="domain" description="DDE Tnp4" evidence="3">
    <location>
        <begin position="206"/>
        <end position="372"/>
    </location>
</feature>
<comment type="cofactor">
    <cofactor evidence="1">
        <name>a divalent metal cation</name>
        <dbReference type="ChEBI" id="CHEBI:60240"/>
    </cofactor>
</comment>
<keyword evidence="2" id="KW-0479">Metal-binding</keyword>
<keyword evidence="5" id="KW-1185">Reference proteome</keyword>
<name>A0A0C9VW48_SPHS4</name>
<dbReference type="Proteomes" id="UP000054279">
    <property type="component" value="Unassembled WGS sequence"/>
</dbReference>
<reference evidence="4 5" key="1">
    <citation type="submission" date="2014-06" db="EMBL/GenBank/DDBJ databases">
        <title>Evolutionary Origins and Diversification of the Mycorrhizal Mutualists.</title>
        <authorList>
            <consortium name="DOE Joint Genome Institute"/>
            <consortium name="Mycorrhizal Genomics Consortium"/>
            <person name="Kohler A."/>
            <person name="Kuo A."/>
            <person name="Nagy L.G."/>
            <person name="Floudas D."/>
            <person name="Copeland A."/>
            <person name="Barry K.W."/>
            <person name="Cichocki N."/>
            <person name="Veneault-Fourrey C."/>
            <person name="LaButti K."/>
            <person name="Lindquist E.A."/>
            <person name="Lipzen A."/>
            <person name="Lundell T."/>
            <person name="Morin E."/>
            <person name="Murat C."/>
            <person name="Riley R."/>
            <person name="Ohm R."/>
            <person name="Sun H."/>
            <person name="Tunlid A."/>
            <person name="Henrissat B."/>
            <person name="Grigoriev I.V."/>
            <person name="Hibbett D.S."/>
            <person name="Martin F."/>
        </authorList>
    </citation>
    <scope>NUCLEOTIDE SEQUENCE [LARGE SCALE GENOMIC DNA]</scope>
    <source>
        <strain evidence="4 5">SS14</strain>
    </source>
</reference>
<organism evidence="4 5">
    <name type="scientific">Sphaerobolus stellatus (strain SS14)</name>
    <dbReference type="NCBI Taxonomy" id="990650"/>
    <lineage>
        <taxon>Eukaryota</taxon>
        <taxon>Fungi</taxon>
        <taxon>Dikarya</taxon>
        <taxon>Basidiomycota</taxon>
        <taxon>Agaricomycotina</taxon>
        <taxon>Agaricomycetes</taxon>
        <taxon>Phallomycetidae</taxon>
        <taxon>Geastrales</taxon>
        <taxon>Sphaerobolaceae</taxon>
        <taxon>Sphaerobolus</taxon>
    </lineage>
</organism>
<gene>
    <name evidence="4" type="ORF">M422DRAFT_28527</name>
</gene>
<dbReference type="GO" id="GO:0046872">
    <property type="term" value="F:metal ion binding"/>
    <property type="evidence" value="ECO:0007669"/>
    <property type="project" value="UniProtKB-KW"/>
</dbReference>
<accession>A0A0C9VW48</accession>
<dbReference type="HOGENOM" id="CLU_059042_0_0_1"/>
<sequence length="399" mass="45285">MPPVRNTAFQRKLLLAAVCFQHLQSPLTTLEPPDLLNKVPLLFPLPPASNEALPHVLVSHQTDGRPRPMRGGCRITSTVLEEMDDRECLWWFRFTCSELLELVDALQIPDPFITRSRYRLPAIEALCLLCARLRSSGDQYALSTYFLRPQCTISEIVNELSDYLNQTWSHLLHWDDKGLMHPDNLRKYADALVAYGIPVPTVFGLIDCTIRQTCRPTWYQELAYTGYKKFHGSKYQAVSLPNGLIGHLAGPFRAPQNDNGVYAESKLEEILMEKAIQPGSVPSDPPHQRYFQVYGDSAYGLSAVMLSPYVSIGALTPEQEAWNKAMGRIRISVEHAFGVVVTDWPFLNCFWKHKIWGTRCGTFYRVAALLTNAKSCFRPNQTAQRYGCMPPTVAEYFHE</sequence>
<dbReference type="PANTHER" id="PTHR34615">
    <property type="entry name" value="PX DOMAIN-CONTAINING PROTEIN"/>
    <property type="match status" value="1"/>
</dbReference>
<evidence type="ECO:0000256" key="2">
    <source>
        <dbReference type="ARBA" id="ARBA00022723"/>
    </source>
</evidence>
<dbReference type="Pfam" id="PF13359">
    <property type="entry name" value="DDE_Tnp_4"/>
    <property type="match status" value="1"/>
</dbReference>
<evidence type="ECO:0000313" key="4">
    <source>
        <dbReference type="EMBL" id="KIJ47987.1"/>
    </source>
</evidence>
<dbReference type="EMBL" id="KN837099">
    <property type="protein sequence ID" value="KIJ47987.1"/>
    <property type="molecule type" value="Genomic_DNA"/>
</dbReference>
<dbReference type="PANTHER" id="PTHR34615:SF1">
    <property type="entry name" value="PX DOMAIN-CONTAINING PROTEIN"/>
    <property type="match status" value="1"/>
</dbReference>
<proteinExistence type="predicted"/>
<evidence type="ECO:0000256" key="1">
    <source>
        <dbReference type="ARBA" id="ARBA00001968"/>
    </source>
</evidence>
<protein>
    <recommendedName>
        <fullName evidence="3">DDE Tnp4 domain-containing protein</fullName>
    </recommendedName>
</protein>
<dbReference type="InterPro" id="IPR027806">
    <property type="entry name" value="HARBI1_dom"/>
</dbReference>
<dbReference type="AlphaFoldDB" id="A0A0C9VW48"/>